<dbReference type="AlphaFoldDB" id="A0A7W4VSP1"/>
<accession>A0A7W4VSP1</accession>
<protein>
    <submittedName>
        <fullName evidence="1">Uncharacterized protein</fullName>
    </submittedName>
</protein>
<gene>
    <name evidence="1" type="ORF">FHU40_000805</name>
</gene>
<sequence>MSASGQMSTESGVLTETDRETISEAIWLWDQTPEQTVEDHVLPVVERVVAAHKARWQGEALRAEAALIGRGTCCPECDGVAQMMLDRADQMVISTGPTAAPTTEGDA</sequence>
<name>A0A7W4VSP1_9ACTN</name>
<comment type="caution">
    <text evidence="1">The sequence shown here is derived from an EMBL/GenBank/DDBJ whole genome shotgun (WGS) entry which is preliminary data.</text>
</comment>
<evidence type="ECO:0000313" key="1">
    <source>
        <dbReference type="EMBL" id="MBB3041004.1"/>
    </source>
</evidence>
<dbReference type="Proteomes" id="UP000589626">
    <property type="component" value="Unassembled WGS sequence"/>
</dbReference>
<dbReference type="RefSeq" id="WP_183590960.1">
    <property type="nucleotide sequence ID" value="NZ_JACHWR010000001.1"/>
</dbReference>
<dbReference type="EMBL" id="JACHWR010000001">
    <property type="protein sequence ID" value="MBB3041004.1"/>
    <property type="molecule type" value="Genomic_DNA"/>
</dbReference>
<reference evidence="1 2" key="1">
    <citation type="submission" date="2020-08" db="EMBL/GenBank/DDBJ databases">
        <title>Sequencing the genomes of 1000 actinobacteria strains.</title>
        <authorList>
            <person name="Klenk H.-P."/>
        </authorList>
    </citation>
    <scope>NUCLEOTIDE SEQUENCE [LARGE SCALE GENOMIC DNA]</scope>
    <source>
        <strain evidence="1 2">DSM 105498</strain>
    </source>
</reference>
<evidence type="ECO:0000313" key="2">
    <source>
        <dbReference type="Proteomes" id="UP000589626"/>
    </source>
</evidence>
<proteinExistence type="predicted"/>
<keyword evidence="2" id="KW-1185">Reference proteome</keyword>
<organism evidence="1 2">
    <name type="scientific">Nocardioides soli</name>
    <dbReference type="NCBI Taxonomy" id="1036020"/>
    <lineage>
        <taxon>Bacteria</taxon>
        <taxon>Bacillati</taxon>
        <taxon>Actinomycetota</taxon>
        <taxon>Actinomycetes</taxon>
        <taxon>Propionibacteriales</taxon>
        <taxon>Nocardioidaceae</taxon>
        <taxon>Nocardioides</taxon>
    </lineage>
</organism>